<dbReference type="InterPro" id="IPR011006">
    <property type="entry name" value="CheY-like_superfamily"/>
</dbReference>
<dbReference type="SUPFAM" id="SSF52172">
    <property type="entry name" value="CheY-like"/>
    <property type="match status" value="1"/>
</dbReference>
<dbReference type="Pfam" id="PF00072">
    <property type="entry name" value="Response_reg"/>
    <property type="match status" value="1"/>
</dbReference>
<dbReference type="SMART" id="SM00850">
    <property type="entry name" value="LytTR"/>
    <property type="match status" value="1"/>
</dbReference>
<feature type="domain" description="HTH LytTR-type" evidence="3">
    <location>
        <begin position="138"/>
        <end position="245"/>
    </location>
</feature>
<evidence type="ECO:0000256" key="1">
    <source>
        <dbReference type="PROSITE-ProRule" id="PRU00169"/>
    </source>
</evidence>
<name>A0A1G9A3A8_9BACI</name>
<dbReference type="GO" id="GO:0000156">
    <property type="term" value="F:phosphorelay response regulator activity"/>
    <property type="evidence" value="ECO:0007669"/>
    <property type="project" value="InterPro"/>
</dbReference>
<dbReference type="GO" id="GO:0003677">
    <property type="term" value="F:DNA binding"/>
    <property type="evidence" value="ECO:0007669"/>
    <property type="project" value="InterPro"/>
</dbReference>
<keyword evidence="1" id="KW-0597">Phosphoprotein</keyword>
<dbReference type="SMART" id="SM00448">
    <property type="entry name" value="REC"/>
    <property type="match status" value="1"/>
</dbReference>
<dbReference type="InterPro" id="IPR046947">
    <property type="entry name" value="LytR-like"/>
</dbReference>
<sequence length="253" mass="29444">MRTKKVNILLIDDDMHVLEYIKDFLKYSKDIEVIEAVNTGRNVGTILENQDVNAVMLDIEMPDINGLEVAQFISDNYPDIKIIFMSGHHHYAIEGYQYYPFDFITKPINPLRLNKTLLKLTGHGATESTSVKKENVRIGIKVRQGLILVNINEVSYIEKVSRKTHIFLRNGEHIETTENLRILENKLRPHGFYRPHQSYLVPLNNIRGILPDEFMKSYNLLLKDTNTKIKVSKHKYKNLKEAILNNFETHLIE</sequence>
<evidence type="ECO:0000259" key="3">
    <source>
        <dbReference type="PROSITE" id="PS50930"/>
    </source>
</evidence>
<dbReference type="STRING" id="407036.SAMN05216243_2391"/>
<dbReference type="AlphaFoldDB" id="A0A1G9A3A8"/>
<dbReference type="RefSeq" id="WP_093214404.1">
    <property type="nucleotide sequence ID" value="NZ_FNFL01000003.1"/>
</dbReference>
<evidence type="ECO:0000313" key="5">
    <source>
        <dbReference type="Proteomes" id="UP000198694"/>
    </source>
</evidence>
<feature type="modified residue" description="4-aspartylphosphate" evidence="1">
    <location>
        <position position="58"/>
    </location>
</feature>
<feature type="domain" description="Response regulatory" evidence="2">
    <location>
        <begin position="7"/>
        <end position="121"/>
    </location>
</feature>
<dbReference type="PANTHER" id="PTHR37299:SF1">
    <property type="entry name" value="STAGE 0 SPORULATION PROTEIN A HOMOLOG"/>
    <property type="match status" value="1"/>
</dbReference>
<gene>
    <name evidence="4" type="ORF">SAMN05216243_2391</name>
</gene>
<dbReference type="PROSITE" id="PS50110">
    <property type="entry name" value="RESPONSE_REGULATORY"/>
    <property type="match status" value="1"/>
</dbReference>
<organism evidence="4 5">
    <name type="scientific">Sediminibacillus albus</name>
    <dbReference type="NCBI Taxonomy" id="407036"/>
    <lineage>
        <taxon>Bacteria</taxon>
        <taxon>Bacillati</taxon>
        <taxon>Bacillota</taxon>
        <taxon>Bacilli</taxon>
        <taxon>Bacillales</taxon>
        <taxon>Bacillaceae</taxon>
        <taxon>Sediminibacillus</taxon>
    </lineage>
</organism>
<dbReference type="Pfam" id="PF04397">
    <property type="entry name" value="LytTR"/>
    <property type="match status" value="1"/>
</dbReference>
<keyword evidence="5" id="KW-1185">Reference proteome</keyword>
<dbReference type="PANTHER" id="PTHR37299">
    <property type="entry name" value="TRANSCRIPTIONAL REGULATOR-RELATED"/>
    <property type="match status" value="1"/>
</dbReference>
<dbReference type="Proteomes" id="UP000198694">
    <property type="component" value="Unassembled WGS sequence"/>
</dbReference>
<proteinExistence type="predicted"/>
<reference evidence="4 5" key="1">
    <citation type="submission" date="2016-10" db="EMBL/GenBank/DDBJ databases">
        <authorList>
            <person name="de Groot N.N."/>
        </authorList>
    </citation>
    <scope>NUCLEOTIDE SEQUENCE [LARGE SCALE GENOMIC DNA]</scope>
    <source>
        <strain evidence="4 5">CGMCC 1.6502</strain>
    </source>
</reference>
<evidence type="ECO:0000259" key="2">
    <source>
        <dbReference type="PROSITE" id="PS50110"/>
    </source>
</evidence>
<accession>A0A1G9A3A8</accession>
<dbReference type="InterPro" id="IPR007492">
    <property type="entry name" value="LytTR_DNA-bd_dom"/>
</dbReference>
<dbReference type="InterPro" id="IPR001789">
    <property type="entry name" value="Sig_transdc_resp-reg_receiver"/>
</dbReference>
<evidence type="ECO:0000313" key="4">
    <source>
        <dbReference type="EMBL" id="SDK21842.1"/>
    </source>
</evidence>
<dbReference type="Gene3D" id="2.40.50.1020">
    <property type="entry name" value="LytTr DNA-binding domain"/>
    <property type="match status" value="1"/>
</dbReference>
<dbReference type="OrthoDB" id="9809318at2"/>
<dbReference type="PROSITE" id="PS50930">
    <property type="entry name" value="HTH_LYTTR"/>
    <property type="match status" value="1"/>
</dbReference>
<dbReference type="Gene3D" id="3.40.50.2300">
    <property type="match status" value="1"/>
</dbReference>
<protein>
    <submittedName>
        <fullName evidence="4">Two-component system, LytT family, response regulator LytT</fullName>
    </submittedName>
</protein>
<dbReference type="EMBL" id="FNFL01000003">
    <property type="protein sequence ID" value="SDK21842.1"/>
    <property type="molecule type" value="Genomic_DNA"/>
</dbReference>